<protein>
    <recommendedName>
        <fullName evidence="1">Amidase domain-containing protein</fullName>
    </recommendedName>
</protein>
<dbReference type="EMBL" id="RZGK01000015">
    <property type="protein sequence ID" value="KAF9693584.1"/>
    <property type="molecule type" value="Genomic_DNA"/>
</dbReference>
<keyword evidence="3" id="KW-1185">Reference proteome</keyword>
<gene>
    <name evidence="2" type="ORF">EKO04_008183</name>
</gene>
<accession>A0A8H7IYP4</accession>
<dbReference type="InterPro" id="IPR023631">
    <property type="entry name" value="Amidase_dom"/>
</dbReference>
<comment type="caution">
    <text evidence="2">The sequence shown here is derived from an EMBL/GenBank/DDBJ whole genome shotgun (WGS) entry which is preliminary data.</text>
</comment>
<dbReference type="PANTHER" id="PTHR42678:SF34">
    <property type="entry name" value="OS04G0183300 PROTEIN"/>
    <property type="match status" value="1"/>
</dbReference>
<feature type="domain" description="Amidase" evidence="1">
    <location>
        <begin position="35"/>
        <end position="499"/>
    </location>
</feature>
<sequence length="540" mass="57845">MSSRPLASLLPSLRDITLGDIHHHFESHALTSAQLVRSYLSRIAEIDQEFNSVIQTNPDALTIAQTRDIERALGLRSSILHGIPILLKDNIPTLDDTETTCGSLALVGAKPAREATVVTALRNAGAVVLGKANIAEWVGFRSTSGCSGWSARGGQTYGPFVKGSKASGSSSGSAVATALGLCFAAIGTETCFSIVSPAEKSGIVGYKSTKDLIPSEGIIHASKRQDTVGVLTRTVEDAMLITYTLVLESIGYNSLRSLPENTNPAEFMDSLLAACYSEKKNLAGVRIGTPLGLTELKSTPECKLKAFKETLFRLEARTGAEIVSDVEIEGVREYEGLSQEERQIVLDTDMKIAIEAYLGSLETNPKDINNLQDLISFTKTCAGEEYPARNVSGLERAEATDPNSTLYTEMLDKDQYFADCLEKTLDRYGCDVLVVPALSVTLQSFAAKAGSPVLSVPMGCYPKGTPVQTDSKNGLVVAAPGIPFSIFIFGRAYDDASVLQVGYAIEKLMGIGRQLQPYILPKTELVDTLDCSSSIDLSSS</sequence>
<evidence type="ECO:0000259" key="1">
    <source>
        <dbReference type="Pfam" id="PF01425"/>
    </source>
</evidence>
<organism evidence="2 3">
    <name type="scientific">Ascochyta lentis</name>
    <dbReference type="NCBI Taxonomy" id="205686"/>
    <lineage>
        <taxon>Eukaryota</taxon>
        <taxon>Fungi</taxon>
        <taxon>Dikarya</taxon>
        <taxon>Ascomycota</taxon>
        <taxon>Pezizomycotina</taxon>
        <taxon>Dothideomycetes</taxon>
        <taxon>Pleosporomycetidae</taxon>
        <taxon>Pleosporales</taxon>
        <taxon>Pleosporineae</taxon>
        <taxon>Didymellaceae</taxon>
        <taxon>Ascochyta</taxon>
    </lineage>
</organism>
<reference evidence="2" key="1">
    <citation type="submission" date="2018-12" db="EMBL/GenBank/DDBJ databases">
        <authorList>
            <person name="Syme R.A."/>
            <person name="Farfan-Caceres L."/>
            <person name="Lichtenzveig J."/>
        </authorList>
    </citation>
    <scope>NUCLEOTIDE SEQUENCE</scope>
    <source>
        <strain evidence="2">Al4</strain>
    </source>
</reference>
<dbReference type="AlphaFoldDB" id="A0A8H7IYP4"/>
<dbReference type="InterPro" id="IPR036928">
    <property type="entry name" value="AS_sf"/>
</dbReference>
<evidence type="ECO:0000313" key="3">
    <source>
        <dbReference type="Proteomes" id="UP000651452"/>
    </source>
</evidence>
<reference evidence="2" key="2">
    <citation type="submission" date="2020-09" db="EMBL/GenBank/DDBJ databases">
        <title>Reference genome assembly for Australian Ascochyta lentis isolate Al4.</title>
        <authorList>
            <person name="Lee R.C."/>
            <person name="Farfan-Caceres L.M."/>
            <person name="Debler J.W."/>
            <person name="Williams A.H."/>
            <person name="Henares B.M."/>
        </authorList>
    </citation>
    <scope>NUCLEOTIDE SEQUENCE</scope>
    <source>
        <strain evidence="2">Al4</strain>
    </source>
</reference>
<name>A0A8H7IYP4_9PLEO</name>
<evidence type="ECO:0000313" key="2">
    <source>
        <dbReference type="EMBL" id="KAF9693584.1"/>
    </source>
</evidence>
<dbReference type="Proteomes" id="UP000651452">
    <property type="component" value="Unassembled WGS sequence"/>
</dbReference>
<dbReference type="PANTHER" id="PTHR42678">
    <property type="entry name" value="AMIDASE"/>
    <property type="match status" value="1"/>
</dbReference>
<proteinExistence type="predicted"/>
<dbReference type="Pfam" id="PF01425">
    <property type="entry name" value="Amidase"/>
    <property type="match status" value="1"/>
</dbReference>
<dbReference type="Gene3D" id="3.90.1300.10">
    <property type="entry name" value="Amidase signature (AS) domain"/>
    <property type="match status" value="1"/>
</dbReference>
<dbReference type="OrthoDB" id="566138at2759"/>
<dbReference type="SUPFAM" id="SSF75304">
    <property type="entry name" value="Amidase signature (AS) enzymes"/>
    <property type="match status" value="1"/>
</dbReference>